<evidence type="ECO:0000256" key="2">
    <source>
        <dbReference type="SAM" id="Phobius"/>
    </source>
</evidence>
<feature type="region of interest" description="Disordered" evidence="1">
    <location>
        <begin position="31"/>
        <end position="52"/>
    </location>
</feature>
<dbReference type="PANTHER" id="PTHR43019:SF23">
    <property type="entry name" value="PROTEASE DO-LIKE 5, CHLOROPLASTIC"/>
    <property type="match status" value="1"/>
</dbReference>
<sequence>MTGTIARAAAAVAVAASVTLATVATGGTALAAEPGAPPGPGTSPQQASPTEQAAAEVRPAIVYLTETFSAYVGDGTGLYFNNGQPYTVDATCTGFGVNPQGYIATAGHCVDTTSPDGVRATFIAMAAQEVVTADPRLALQDVVAYGLANWTVEGQAKNSPIEAQYSAVIGSGTGNGAKGQAVPARLVDFRPPAQGDVALLKIESTDLPSVQLGTDTDAAIGTPVLSIGYPAAADAVTDPTLEPSNKDGQISTKRTMGSVPYYETSASLSPGMSGGPTVDMQGDVLGINSAHLPNDQAFNFIAPANGLTELLARNGVQNQLGPNDTLYRDALADYYAGHYTDAIAGFDRLLLVDPDHGQAQQFKTEAAKAKERFGDTPVVPAAQQSDDTGIWGLAPWLFWTIVGGAAALVIGGIALLVAVLRRRKGDEGRVAADIPAPRDPRLDGYADWTPGAQAPRMPQAPWGSTPMPQPARPAPQAPAWQQPVRPTAPAGPADGPTTVVTPADIMASQRPAPAAPFVNPGVPVPPIAPQPPTAPTPPPAPAPQPVNGSGEEAAAPTAVVSIPKAGSCANCGSTVTPGAIFCPTCGTRQS</sequence>
<dbReference type="Proteomes" id="UP001500325">
    <property type="component" value="Unassembled WGS sequence"/>
</dbReference>
<feature type="transmembrane region" description="Helical" evidence="2">
    <location>
        <begin position="396"/>
        <end position="420"/>
    </location>
</feature>
<keyword evidence="3" id="KW-0732">Signal</keyword>
<dbReference type="PANTHER" id="PTHR43019">
    <property type="entry name" value="SERINE ENDOPROTEASE DEGS"/>
    <property type="match status" value="1"/>
</dbReference>
<feature type="signal peptide" evidence="3">
    <location>
        <begin position="1"/>
        <end position="31"/>
    </location>
</feature>
<keyword evidence="2" id="KW-1133">Transmembrane helix</keyword>
<dbReference type="SUPFAM" id="SSF50494">
    <property type="entry name" value="Trypsin-like serine proteases"/>
    <property type="match status" value="1"/>
</dbReference>
<feature type="compositionally biased region" description="Low complexity" evidence="1">
    <location>
        <begin position="477"/>
        <end position="498"/>
    </location>
</feature>
<name>A0ABP8W8S5_9PSEU</name>
<keyword evidence="2" id="KW-0472">Membrane</keyword>
<dbReference type="Gene3D" id="1.25.40.10">
    <property type="entry name" value="Tetratricopeptide repeat domain"/>
    <property type="match status" value="1"/>
</dbReference>
<dbReference type="InterPro" id="IPR011990">
    <property type="entry name" value="TPR-like_helical_dom_sf"/>
</dbReference>
<dbReference type="EMBL" id="BAABIC010000005">
    <property type="protein sequence ID" value="GAA4684103.1"/>
    <property type="molecule type" value="Genomic_DNA"/>
</dbReference>
<dbReference type="RefSeq" id="WP_345379766.1">
    <property type="nucleotide sequence ID" value="NZ_BAABIC010000005.1"/>
</dbReference>
<evidence type="ECO:0000313" key="4">
    <source>
        <dbReference type="EMBL" id="GAA4684103.1"/>
    </source>
</evidence>
<feature type="compositionally biased region" description="Pro residues" evidence="1">
    <location>
        <begin position="522"/>
        <end position="544"/>
    </location>
</feature>
<feature type="compositionally biased region" description="Basic and acidic residues" evidence="1">
    <location>
        <begin position="431"/>
        <end position="444"/>
    </location>
</feature>
<keyword evidence="2" id="KW-0812">Transmembrane</keyword>
<organism evidence="4 5">
    <name type="scientific">Pseudonocardia yuanmonensis</name>
    <dbReference type="NCBI Taxonomy" id="1095914"/>
    <lineage>
        <taxon>Bacteria</taxon>
        <taxon>Bacillati</taxon>
        <taxon>Actinomycetota</taxon>
        <taxon>Actinomycetes</taxon>
        <taxon>Pseudonocardiales</taxon>
        <taxon>Pseudonocardiaceae</taxon>
        <taxon>Pseudonocardia</taxon>
    </lineage>
</organism>
<feature type="compositionally biased region" description="Pro residues" evidence="1">
    <location>
        <begin position="467"/>
        <end position="476"/>
    </location>
</feature>
<evidence type="ECO:0000313" key="5">
    <source>
        <dbReference type="Proteomes" id="UP001500325"/>
    </source>
</evidence>
<reference evidence="5" key="1">
    <citation type="journal article" date="2019" name="Int. J. Syst. Evol. Microbiol.">
        <title>The Global Catalogue of Microorganisms (GCM) 10K type strain sequencing project: providing services to taxonomists for standard genome sequencing and annotation.</title>
        <authorList>
            <consortium name="The Broad Institute Genomics Platform"/>
            <consortium name="The Broad Institute Genome Sequencing Center for Infectious Disease"/>
            <person name="Wu L."/>
            <person name="Ma J."/>
        </authorList>
    </citation>
    <scope>NUCLEOTIDE SEQUENCE [LARGE SCALE GENOMIC DNA]</scope>
    <source>
        <strain evidence="5">JCM 18055</strain>
    </source>
</reference>
<gene>
    <name evidence="4" type="ORF">GCM10023215_18480</name>
</gene>
<keyword evidence="5" id="KW-1185">Reference proteome</keyword>
<comment type="caution">
    <text evidence="4">The sequence shown here is derived from an EMBL/GenBank/DDBJ whole genome shotgun (WGS) entry which is preliminary data.</text>
</comment>
<proteinExistence type="predicted"/>
<feature type="chain" id="PRO_5045321460" description="Trypsin-like peptidase domain-containing protein" evidence="3">
    <location>
        <begin position="32"/>
        <end position="590"/>
    </location>
</feature>
<feature type="region of interest" description="Disordered" evidence="1">
    <location>
        <begin position="431"/>
        <end position="500"/>
    </location>
</feature>
<dbReference type="Gene3D" id="2.40.10.10">
    <property type="entry name" value="Trypsin-like serine proteases"/>
    <property type="match status" value="2"/>
</dbReference>
<accession>A0ABP8W8S5</accession>
<dbReference type="SUPFAM" id="SSF48452">
    <property type="entry name" value="TPR-like"/>
    <property type="match status" value="1"/>
</dbReference>
<evidence type="ECO:0000256" key="3">
    <source>
        <dbReference type="SAM" id="SignalP"/>
    </source>
</evidence>
<feature type="region of interest" description="Disordered" evidence="1">
    <location>
        <begin position="522"/>
        <end position="555"/>
    </location>
</feature>
<evidence type="ECO:0000256" key="1">
    <source>
        <dbReference type="SAM" id="MobiDB-lite"/>
    </source>
</evidence>
<dbReference type="InterPro" id="IPR001940">
    <property type="entry name" value="Peptidase_S1C"/>
</dbReference>
<dbReference type="InterPro" id="IPR043504">
    <property type="entry name" value="Peptidase_S1_PA_chymotrypsin"/>
</dbReference>
<evidence type="ECO:0008006" key="6">
    <source>
        <dbReference type="Google" id="ProtNLM"/>
    </source>
</evidence>
<dbReference type="InterPro" id="IPR009003">
    <property type="entry name" value="Peptidase_S1_PA"/>
</dbReference>
<dbReference type="Pfam" id="PF13365">
    <property type="entry name" value="Trypsin_2"/>
    <property type="match status" value="1"/>
</dbReference>
<dbReference type="PRINTS" id="PR00834">
    <property type="entry name" value="PROTEASES2C"/>
</dbReference>
<protein>
    <recommendedName>
        <fullName evidence="6">Trypsin-like peptidase domain-containing protein</fullName>
    </recommendedName>
</protein>